<dbReference type="Proteomes" id="UP001056035">
    <property type="component" value="Chromosome"/>
</dbReference>
<protein>
    <submittedName>
        <fullName evidence="1">Uncharacterized protein</fullName>
    </submittedName>
</protein>
<dbReference type="EMBL" id="CP098502">
    <property type="protein sequence ID" value="UTI66132.1"/>
    <property type="molecule type" value="Genomic_DNA"/>
</dbReference>
<name>A0ABY5DZU0_9ACTN</name>
<keyword evidence="2" id="KW-1185">Reference proteome</keyword>
<gene>
    <name evidence="1" type="ORF">NBH00_07990</name>
</gene>
<evidence type="ECO:0000313" key="1">
    <source>
        <dbReference type="EMBL" id="UTI66132.1"/>
    </source>
</evidence>
<dbReference type="RefSeq" id="WP_254572809.1">
    <property type="nucleotide sequence ID" value="NZ_CP098502.1"/>
</dbReference>
<reference evidence="1 2" key="1">
    <citation type="submission" date="2022-06" db="EMBL/GenBank/DDBJ databases">
        <title>Paraconexibacter antarcticus.</title>
        <authorList>
            <person name="Kim C.S."/>
        </authorList>
    </citation>
    <scope>NUCLEOTIDE SEQUENCE [LARGE SCALE GENOMIC DNA]</scope>
    <source>
        <strain evidence="1 2">02-257</strain>
    </source>
</reference>
<evidence type="ECO:0000313" key="2">
    <source>
        <dbReference type="Proteomes" id="UP001056035"/>
    </source>
</evidence>
<organism evidence="1 2">
    <name type="scientific">Paraconexibacter antarcticus</name>
    <dbReference type="NCBI Taxonomy" id="2949664"/>
    <lineage>
        <taxon>Bacteria</taxon>
        <taxon>Bacillati</taxon>
        <taxon>Actinomycetota</taxon>
        <taxon>Thermoleophilia</taxon>
        <taxon>Solirubrobacterales</taxon>
        <taxon>Paraconexibacteraceae</taxon>
        <taxon>Paraconexibacter</taxon>
    </lineage>
</organism>
<proteinExistence type="predicted"/>
<sequence>MIDSEAHMLRRTITVLLFLIALFLPVAVAAPPASANGYDLHACDATWSSPANNAFAAVADPGMTAYSECPAGKGMVVRNVYDGGTTSAFQGAYLILDAPTGTSIGSIDFDAGYQRHDCSYNVALVASGPDLGGHDVWGTGPGQGCDSFETPGEGNFFPNRWSASVGPAGCGWKSVVGRRRVPAAASRRFVCATSSCT</sequence>
<accession>A0ABY5DZU0</accession>